<keyword evidence="2" id="KW-0732">Signal</keyword>
<protein>
    <submittedName>
        <fullName evidence="3">DUF2167 domain-containing protein</fullName>
    </submittedName>
</protein>
<reference evidence="3 4" key="1">
    <citation type="submission" date="2023-12" db="EMBL/GenBank/DDBJ databases">
        <title>Stenotrophomonas guangdongensis sp. nov., isolated from wilted pepper plants (Capsicum annuum).</title>
        <authorList>
            <person name="Qiu M."/>
            <person name="Li Y."/>
            <person name="Liu Q."/>
            <person name="Zhang X."/>
            <person name="Huang Y."/>
            <person name="Guo R."/>
            <person name="Hu M."/>
            <person name="Zhou J."/>
            <person name="Zhou X."/>
        </authorList>
    </citation>
    <scope>NUCLEOTIDE SEQUENCE [LARGE SCALE GENOMIC DNA]</scope>
    <source>
        <strain evidence="3 4">MH1</strain>
    </source>
</reference>
<organism evidence="3 4">
    <name type="scientific">Stenotrophomonas capsici</name>
    <dbReference type="NCBI Taxonomy" id="3110230"/>
    <lineage>
        <taxon>Bacteria</taxon>
        <taxon>Pseudomonadati</taxon>
        <taxon>Pseudomonadota</taxon>
        <taxon>Gammaproteobacteria</taxon>
        <taxon>Lysobacterales</taxon>
        <taxon>Lysobacteraceae</taxon>
        <taxon>Stenotrophomonas</taxon>
    </lineage>
</organism>
<evidence type="ECO:0000256" key="2">
    <source>
        <dbReference type="SAM" id="SignalP"/>
    </source>
</evidence>
<feature type="transmembrane region" description="Helical" evidence="1">
    <location>
        <begin position="273"/>
        <end position="292"/>
    </location>
</feature>
<evidence type="ECO:0000313" key="4">
    <source>
        <dbReference type="Proteomes" id="UP001301653"/>
    </source>
</evidence>
<keyword evidence="1" id="KW-1133">Transmembrane helix</keyword>
<dbReference type="RefSeq" id="WP_132862412.1">
    <property type="nucleotide sequence ID" value="NZ_JAYFUH010000102.1"/>
</dbReference>
<dbReference type="Proteomes" id="UP001301653">
    <property type="component" value="Unassembled WGS sequence"/>
</dbReference>
<sequence length="302" mass="32475">MKSIKSVALGLLAAASLLCLLPATAAAQEEQGMSAEQFVKSLDFHTGPIAVPAAKAHFNLGDEFQYLEKADARRVLEDMWGNPPDDSVLGLIVPRSPGLLEDGSWAVVVTYSDDGYVSDGDAKDIDYSELLETMQTSIREANPERVKAGYGSLDLIGWAVPPRYDADSKKLYWARELAFNNEPAHSLNYDIRVLGRYGYLSLNAVSAMSDLSAVRTGMDRLLPMTEFNEGARYADHNASTDKVAAYGVATLIGGGLAAKAGLFAKVGLLLAKFWKLLLIGVIALGAGVRKLFSGKREGGTVR</sequence>
<keyword evidence="4" id="KW-1185">Reference proteome</keyword>
<comment type="caution">
    <text evidence="3">The sequence shown here is derived from an EMBL/GenBank/DDBJ whole genome shotgun (WGS) entry which is preliminary data.</text>
</comment>
<dbReference type="EMBL" id="JAYFUH010000102">
    <property type="protein sequence ID" value="MEA5667662.1"/>
    <property type="molecule type" value="Genomic_DNA"/>
</dbReference>
<accession>A0ABU5V397</accession>
<gene>
    <name evidence="3" type="ORF">VA603_08985</name>
</gene>
<feature type="signal peptide" evidence="2">
    <location>
        <begin position="1"/>
        <end position="27"/>
    </location>
</feature>
<evidence type="ECO:0000313" key="3">
    <source>
        <dbReference type="EMBL" id="MEA5667662.1"/>
    </source>
</evidence>
<dbReference type="Pfam" id="PF09935">
    <property type="entry name" value="DUF2167"/>
    <property type="match status" value="1"/>
</dbReference>
<proteinExistence type="predicted"/>
<keyword evidence="1" id="KW-0472">Membrane</keyword>
<feature type="chain" id="PRO_5045217156" evidence="2">
    <location>
        <begin position="28"/>
        <end position="302"/>
    </location>
</feature>
<evidence type="ECO:0000256" key="1">
    <source>
        <dbReference type="SAM" id="Phobius"/>
    </source>
</evidence>
<name>A0ABU5V397_9GAMM</name>
<keyword evidence="1" id="KW-0812">Transmembrane</keyword>
<dbReference type="InterPro" id="IPR018682">
    <property type="entry name" value="DUF2167_membr"/>
</dbReference>